<evidence type="ECO:0000313" key="3">
    <source>
        <dbReference type="EMBL" id="AQG78311.1"/>
    </source>
</evidence>
<organism evidence="3 4">
    <name type="scientific">Spirosoma montaniterrae</name>
    <dbReference type="NCBI Taxonomy" id="1178516"/>
    <lineage>
        <taxon>Bacteria</taxon>
        <taxon>Pseudomonadati</taxon>
        <taxon>Bacteroidota</taxon>
        <taxon>Cytophagia</taxon>
        <taxon>Cytophagales</taxon>
        <taxon>Cytophagaceae</taxon>
        <taxon>Spirosoma</taxon>
    </lineage>
</organism>
<gene>
    <name evidence="3" type="ORF">AWR27_02515</name>
</gene>
<protein>
    <recommendedName>
        <fullName evidence="5">DUF5683 domain-containing protein</fullName>
    </recommendedName>
</protein>
<keyword evidence="4" id="KW-1185">Reference proteome</keyword>
<dbReference type="AlphaFoldDB" id="A0A1P9WSE8"/>
<dbReference type="EMBL" id="CP014263">
    <property type="protein sequence ID" value="AQG78311.1"/>
    <property type="molecule type" value="Genomic_DNA"/>
</dbReference>
<name>A0A1P9WSE8_9BACT</name>
<feature type="chain" id="PRO_5012230556" description="DUF5683 domain-containing protein" evidence="2">
    <location>
        <begin position="19"/>
        <end position="361"/>
    </location>
</feature>
<dbReference type="Proteomes" id="UP000187941">
    <property type="component" value="Chromosome"/>
</dbReference>
<feature type="signal peptide" evidence="2">
    <location>
        <begin position="1"/>
        <end position="18"/>
    </location>
</feature>
<dbReference type="RefSeq" id="WP_077129744.1">
    <property type="nucleotide sequence ID" value="NZ_CP014263.1"/>
</dbReference>
<accession>A0A1P9WSE8</accession>
<dbReference type="KEGG" id="smon:AWR27_02515"/>
<evidence type="ECO:0000256" key="1">
    <source>
        <dbReference type="SAM" id="MobiDB-lite"/>
    </source>
</evidence>
<feature type="compositionally biased region" description="Basic and acidic residues" evidence="1">
    <location>
        <begin position="176"/>
        <end position="187"/>
    </location>
</feature>
<feature type="compositionally biased region" description="Polar residues" evidence="1">
    <location>
        <begin position="192"/>
        <end position="206"/>
    </location>
</feature>
<keyword evidence="2" id="KW-0732">Signal</keyword>
<dbReference type="OrthoDB" id="953501at2"/>
<feature type="region of interest" description="Disordered" evidence="1">
    <location>
        <begin position="117"/>
        <end position="213"/>
    </location>
</feature>
<reference evidence="3 4" key="1">
    <citation type="submission" date="2016-01" db="EMBL/GenBank/DDBJ databases">
        <authorList>
            <person name="Oliw E.H."/>
        </authorList>
    </citation>
    <scope>NUCLEOTIDE SEQUENCE [LARGE SCALE GENOMIC DNA]</scope>
    <source>
        <strain evidence="3 4">DY10</strain>
    </source>
</reference>
<evidence type="ECO:0000313" key="4">
    <source>
        <dbReference type="Proteomes" id="UP000187941"/>
    </source>
</evidence>
<sequence length="361" mass="39383">MRYFSLFIGFLLITTAQAQDRKNPIQNVRIRVIDSSKIEIRYDLLTTRPGDSVYFDIKSRRRGSTIKPAAEFVTGHWGTNIDAGSDRRILWDAQANGITLNEEIRVNVLLRAGALTPPLADKPPRKPTAIAAGPVQQSPAPTATESRTATPSPKAEKPVAEATPAATPPQRAVNEAPRETKQADKPIAETPVSRSASAPATPNVETNPALVQPDTTLAQKRRYTGPAWALLSAVAPGIGNIFVQTPKPRIGLRPVLAISCYGLVAYGLLERQKAQTDYALYQQQRNAAVAEPFYQQANAHHHRYFLATRGAMLIAATDVVLTFIRGMANQREQQAAQRARTLTWRPGIQAGQPTAVISLSF</sequence>
<feature type="compositionally biased region" description="Polar residues" evidence="1">
    <location>
        <begin position="135"/>
        <end position="151"/>
    </location>
</feature>
<evidence type="ECO:0000256" key="2">
    <source>
        <dbReference type="SAM" id="SignalP"/>
    </source>
</evidence>
<proteinExistence type="predicted"/>
<feature type="compositionally biased region" description="Low complexity" evidence="1">
    <location>
        <begin position="160"/>
        <end position="169"/>
    </location>
</feature>
<evidence type="ECO:0008006" key="5">
    <source>
        <dbReference type="Google" id="ProtNLM"/>
    </source>
</evidence>
<dbReference type="STRING" id="1178516.AWR27_02515"/>